<dbReference type="SUPFAM" id="SSF53720">
    <property type="entry name" value="ALDH-like"/>
    <property type="match status" value="1"/>
</dbReference>
<accession>A0A7J7JQ81</accession>
<dbReference type="CDD" id="cd07103">
    <property type="entry name" value="ALDH_F5_SSADH_GabD"/>
    <property type="match status" value="1"/>
</dbReference>
<keyword evidence="11" id="KW-1185">Reference proteome</keyword>
<dbReference type="InterPro" id="IPR029510">
    <property type="entry name" value="Ald_DH_CS_GLU"/>
</dbReference>
<evidence type="ECO:0000256" key="6">
    <source>
        <dbReference type="ARBA" id="ARBA00030806"/>
    </source>
</evidence>
<evidence type="ECO:0000256" key="8">
    <source>
        <dbReference type="RuleBase" id="RU003345"/>
    </source>
</evidence>
<comment type="similarity">
    <text evidence="2 8">Belongs to the aldehyde dehydrogenase family.</text>
</comment>
<dbReference type="PANTHER" id="PTHR43353">
    <property type="entry name" value="SUCCINATE-SEMIALDEHYDE DEHYDROGENASE, MITOCHONDRIAL"/>
    <property type="match status" value="1"/>
</dbReference>
<dbReference type="InterPro" id="IPR015590">
    <property type="entry name" value="Aldehyde_DH_dom"/>
</dbReference>
<evidence type="ECO:0000256" key="3">
    <source>
        <dbReference type="ARBA" id="ARBA00013051"/>
    </source>
</evidence>
<organism evidence="10 11">
    <name type="scientific">Bugula neritina</name>
    <name type="common">Brown bryozoan</name>
    <name type="synonym">Sertularia neritina</name>
    <dbReference type="NCBI Taxonomy" id="10212"/>
    <lineage>
        <taxon>Eukaryota</taxon>
        <taxon>Metazoa</taxon>
        <taxon>Spiralia</taxon>
        <taxon>Lophotrochozoa</taxon>
        <taxon>Bryozoa</taxon>
        <taxon>Gymnolaemata</taxon>
        <taxon>Cheilostomatida</taxon>
        <taxon>Flustrina</taxon>
        <taxon>Buguloidea</taxon>
        <taxon>Bugulidae</taxon>
        <taxon>Bugula</taxon>
    </lineage>
</organism>
<comment type="pathway">
    <text evidence="1">Amino-acid degradation; 4-aminobutanoate degradation.</text>
</comment>
<evidence type="ECO:0000256" key="4">
    <source>
        <dbReference type="ARBA" id="ARBA00019842"/>
    </source>
</evidence>
<dbReference type="EC" id="1.2.1.24" evidence="3"/>
<evidence type="ECO:0000256" key="5">
    <source>
        <dbReference type="ARBA" id="ARBA00023002"/>
    </source>
</evidence>
<dbReference type="InterPro" id="IPR016162">
    <property type="entry name" value="Ald_DH_N"/>
</dbReference>
<dbReference type="FunFam" id="3.40.605.10:FF:000026">
    <property type="entry name" value="Aldehyde dehydrogenase, putative"/>
    <property type="match status" value="1"/>
</dbReference>
<dbReference type="OrthoDB" id="310895at2759"/>
<dbReference type="Pfam" id="PF00171">
    <property type="entry name" value="Aldedh"/>
    <property type="match status" value="1"/>
</dbReference>
<evidence type="ECO:0000259" key="9">
    <source>
        <dbReference type="Pfam" id="PF00171"/>
    </source>
</evidence>
<evidence type="ECO:0000313" key="11">
    <source>
        <dbReference type="Proteomes" id="UP000593567"/>
    </source>
</evidence>
<sequence>MASCKPSSVVRLFLSSLNCVSRQRITHSALYNSSPLLCALSSKDLHTSTIMSLSLRRSESYINGEWVKGRAEKLFQVFNPKNGSIIGEVYDLDAEDTKAAVDAAYEAFGPWSKKTAKERSALLYKWYSLILENIPELGEMLTEENGKPLAEGKGEIMYAASFLDWYSAEARRVYGETIEFPVTNRRSIIRKEPVGVAGIIVPWNFPAGMLTRKVGPALAAGCTVVVKSPEDTPYIPTALVELANRAGIPRGVLNIVSCSRSNAAGIGQLFSSDPKVSTVSFTGSCEVGKCAVEVKRISLELGGLAPLIVFDSADLSKVVSGTLFAKFRNCGQACISAQNFFIQEGIYDKAVEEITKLTKSLKMGDPMDSTTSIGPLINSRGLEKVERLVNDAKSKGATVICGGSRATDVGELYFQPTLLTGITEDMDILHQEVFGPVINVIKFKTEEEAIRRANDSERGLASYFYSSDISQCYRVMEALQAGLIGCNDTTVSSAETPFGGYKQSGIGREGGKYGMDEFLQIKMCAIGIDI</sequence>
<dbReference type="FunFam" id="3.40.605.10:FF:000005">
    <property type="entry name" value="Succinate-semialdehyde dehydrogenase I"/>
    <property type="match status" value="1"/>
</dbReference>
<feature type="active site" evidence="7">
    <location>
        <position position="300"/>
    </location>
</feature>
<reference evidence="10" key="1">
    <citation type="submission" date="2020-06" db="EMBL/GenBank/DDBJ databases">
        <title>Draft genome of Bugula neritina, a colonial animal packing powerful symbionts and potential medicines.</title>
        <authorList>
            <person name="Rayko M."/>
        </authorList>
    </citation>
    <scope>NUCLEOTIDE SEQUENCE [LARGE SCALE GENOMIC DNA]</scope>
    <source>
        <strain evidence="10">Kwan_BN1</strain>
    </source>
</reference>
<dbReference type="Gene3D" id="3.40.309.10">
    <property type="entry name" value="Aldehyde Dehydrogenase, Chain A, domain 2"/>
    <property type="match status" value="1"/>
</dbReference>
<dbReference type="Proteomes" id="UP000593567">
    <property type="component" value="Unassembled WGS sequence"/>
</dbReference>
<dbReference type="PANTHER" id="PTHR43353:SF5">
    <property type="entry name" value="SUCCINATE-SEMIALDEHYDE DEHYDROGENASE, MITOCHONDRIAL"/>
    <property type="match status" value="1"/>
</dbReference>
<evidence type="ECO:0000256" key="1">
    <source>
        <dbReference type="ARBA" id="ARBA00005176"/>
    </source>
</evidence>
<keyword evidence="5 8" id="KW-0560">Oxidoreductase</keyword>
<feature type="domain" description="Aldehyde dehydrogenase" evidence="9">
    <location>
        <begin position="66"/>
        <end position="523"/>
    </location>
</feature>
<evidence type="ECO:0000256" key="2">
    <source>
        <dbReference type="ARBA" id="ARBA00009986"/>
    </source>
</evidence>
<dbReference type="FunFam" id="3.40.309.10:FF:000004">
    <property type="entry name" value="Succinate-semialdehyde dehydrogenase I"/>
    <property type="match status" value="1"/>
</dbReference>
<dbReference type="InterPro" id="IPR016161">
    <property type="entry name" value="Ald_DH/histidinol_DH"/>
</dbReference>
<dbReference type="PROSITE" id="PS00687">
    <property type="entry name" value="ALDEHYDE_DEHYDR_GLU"/>
    <property type="match status" value="1"/>
</dbReference>
<dbReference type="GO" id="GO:0005739">
    <property type="term" value="C:mitochondrion"/>
    <property type="evidence" value="ECO:0007669"/>
    <property type="project" value="TreeGrafter"/>
</dbReference>
<dbReference type="InterPro" id="IPR050740">
    <property type="entry name" value="Aldehyde_DH_Superfamily"/>
</dbReference>
<proteinExistence type="inferred from homology"/>
<dbReference type="InterPro" id="IPR016163">
    <property type="entry name" value="Ald_DH_C"/>
</dbReference>
<evidence type="ECO:0000256" key="7">
    <source>
        <dbReference type="PROSITE-ProRule" id="PRU10007"/>
    </source>
</evidence>
<dbReference type="Gene3D" id="3.40.605.10">
    <property type="entry name" value="Aldehyde Dehydrogenase, Chain A, domain 1"/>
    <property type="match status" value="1"/>
</dbReference>
<comment type="caution">
    <text evidence="10">The sequence shown here is derived from an EMBL/GenBank/DDBJ whole genome shotgun (WGS) entry which is preliminary data.</text>
</comment>
<dbReference type="AlphaFoldDB" id="A0A7J7JQ81"/>
<evidence type="ECO:0000313" key="10">
    <source>
        <dbReference type="EMBL" id="KAF6028510.1"/>
    </source>
</evidence>
<protein>
    <recommendedName>
        <fullName evidence="4">Succinate-semialdehyde dehydrogenase, mitochondrial</fullName>
        <ecNumber evidence="3">1.2.1.24</ecNumber>
    </recommendedName>
    <alternativeName>
        <fullName evidence="6">NAD(+)-dependent succinic semialdehyde dehydrogenase</fullName>
    </alternativeName>
</protein>
<dbReference type="EMBL" id="VXIV02001945">
    <property type="protein sequence ID" value="KAF6028510.1"/>
    <property type="molecule type" value="Genomic_DNA"/>
</dbReference>
<gene>
    <name evidence="10" type="ORF">EB796_013206</name>
</gene>
<dbReference type="GO" id="GO:0004777">
    <property type="term" value="F:succinate-semialdehyde dehydrogenase (NAD+) activity"/>
    <property type="evidence" value="ECO:0007669"/>
    <property type="project" value="UniProtKB-EC"/>
</dbReference>
<name>A0A7J7JQ81_BUGNE</name>
<dbReference type="GO" id="GO:0009450">
    <property type="term" value="P:gamma-aminobutyric acid catabolic process"/>
    <property type="evidence" value="ECO:0007669"/>
    <property type="project" value="TreeGrafter"/>
</dbReference>